<keyword evidence="4" id="KW-0408">Iron</keyword>
<dbReference type="Proteomes" id="UP000594778">
    <property type="component" value="Chromosome"/>
</dbReference>
<keyword evidence="3" id="KW-0560">Oxidoreductase</keyword>
<evidence type="ECO:0000313" key="7">
    <source>
        <dbReference type="EMBL" id="QPS11346.1"/>
    </source>
</evidence>
<dbReference type="InterPro" id="IPR017941">
    <property type="entry name" value="Rieske_2Fe-2S"/>
</dbReference>
<dbReference type="CDD" id="cd08878">
    <property type="entry name" value="RHO_alpha_C_DMO-like"/>
    <property type="match status" value="1"/>
</dbReference>
<dbReference type="SUPFAM" id="SSF50022">
    <property type="entry name" value="ISP domain"/>
    <property type="match status" value="1"/>
</dbReference>
<dbReference type="PROSITE" id="PS51296">
    <property type="entry name" value="RIESKE"/>
    <property type="match status" value="1"/>
</dbReference>
<keyword evidence="1" id="KW-0001">2Fe-2S</keyword>
<keyword evidence="2" id="KW-0479">Metal-binding</keyword>
<feature type="domain" description="Rieske" evidence="6">
    <location>
        <begin position="8"/>
        <end position="109"/>
    </location>
</feature>
<gene>
    <name evidence="7" type="ORF">I6G66_15665</name>
</gene>
<keyword evidence="5" id="KW-0411">Iron-sulfur</keyword>
<dbReference type="InterPro" id="IPR044043">
    <property type="entry name" value="VanA_C_cat"/>
</dbReference>
<dbReference type="PANTHER" id="PTHR21266:SF60">
    <property type="entry name" value="3-KETOSTEROID-9-ALPHA-MONOOXYGENASE, OXYGENASE COMPONENT"/>
    <property type="match status" value="1"/>
</dbReference>
<dbReference type="SUPFAM" id="SSF55961">
    <property type="entry name" value="Bet v1-like"/>
    <property type="match status" value="1"/>
</dbReference>
<dbReference type="AlphaFoldDB" id="A0A7T2S9C7"/>
<evidence type="ECO:0000256" key="1">
    <source>
        <dbReference type="ARBA" id="ARBA00022714"/>
    </source>
</evidence>
<sequence>MKYVRNAWYPLGWAEEIGRELSRHMVLEEAIVVYRREDGKIAALQDACPHRLAPLSLGRLKGDAIECGYHGMTFDCSGKCVRIPGQDIIPGNAVVRAYPVEEKYGLAWIWMGDSALADRAGLFHLEQYDAPGWRAVKGGTLRIDCNYLSLCDNLLDPAHVTFVHPSTLGTPAGATVPVNNEYGERSIIVWRWIRDAPAIPLFAKYGGFATNVDRWHYYNYTAPCFYAIDMGSCLTGTIADMDKRHEGVQMFACHLLTPVDESTVLQHWFHVRNFRTDEAAMDAELTRDMDRAFNEDKVVLQRIQFEEEREAARGKPYKRIILGIDAAPRRMHKMIDQMIEQEERVAGHGAMAARQEKVTA</sequence>
<evidence type="ECO:0000256" key="4">
    <source>
        <dbReference type="ARBA" id="ARBA00023004"/>
    </source>
</evidence>
<evidence type="ECO:0000259" key="6">
    <source>
        <dbReference type="PROSITE" id="PS51296"/>
    </source>
</evidence>
<name>A0A7T2S9C7_DELAC</name>
<dbReference type="InterPro" id="IPR050584">
    <property type="entry name" value="Cholesterol_7-desaturase"/>
</dbReference>
<evidence type="ECO:0000256" key="3">
    <source>
        <dbReference type="ARBA" id="ARBA00023002"/>
    </source>
</evidence>
<reference evidence="7 8" key="1">
    <citation type="submission" date="2020-12" db="EMBL/GenBank/DDBJ databases">
        <title>FDA dAtabase for Regulatory Grade micrObial Sequences (FDA-ARGOS): Supporting development and validation of Infectious Disease Dx tests.</title>
        <authorList>
            <person name="Sproer C."/>
            <person name="Gronow S."/>
            <person name="Severitt S."/>
            <person name="Schroder I."/>
            <person name="Tallon L."/>
            <person name="Sadzewicz L."/>
            <person name="Zhao X."/>
            <person name="Boylan J."/>
            <person name="Ott S."/>
            <person name="Bowen H."/>
            <person name="Vavikolanu K."/>
            <person name="Mehta A."/>
            <person name="Aluvathingal J."/>
            <person name="Nadendla S."/>
            <person name="Lowell S."/>
            <person name="Myers T."/>
            <person name="Yan Y."/>
            <person name="Sichtig H."/>
        </authorList>
    </citation>
    <scope>NUCLEOTIDE SEQUENCE [LARGE SCALE GENOMIC DNA]</scope>
    <source>
        <strain evidence="7 8">FDAARGOS_909</strain>
    </source>
</reference>
<evidence type="ECO:0000256" key="5">
    <source>
        <dbReference type="ARBA" id="ARBA00023014"/>
    </source>
</evidence>
<dbReference type="GO" id="GO:0051537">
    <property type="term" value="F:2 iron, 2 sulfur cluster binding"/>
    <property type="evidence" value="ECO:0007669"/>
    <property type="project" value="UniProtKB-KW"/>
</dbReference>
<dbReference type="GO" id="GO:0051213">
    <property type="term" value="F:dioxygenase activity"/>
    <property type="evidence" value="ECO:0007669"/>
    <property type="project" value="UniProtKB-KW"/>
</dbReference>
<dbReference type="InterPro" id="IPR036922">
    <property type="entry name" value="Rieske_2Fe-2S_sf"/>
</dbReference>
<dbReference type="Gene3D" id="3.90.380.10">
    <property type="entry name" value="Naphthalene 1,2-dioxygenase Alpha Subunit, Chain A, domain 1"/>
    <property type="match status" value="1"/>
</dbReference>
<proteinExistence type="predicted"/>
<dbReference type="RefSeq" id="WP_183018339.1">
    <property type="nucleotide sequence ID" value="NZ_CP065668.1"/>
</dbReference>
<dbReference type="PANTHER" id="PTHR21266">
    <property type="entry name" value="IRON-SULFUR DOMAIN CONTAINING PROTEIN"/>
    <property type="match status" value="1"/>
</dbReference>
<accession>A0A7T2S9C7</accession>
<evidence type="ECO:0000256" key="2">
    <source>
        <dbReference type="ARBA" id="ARBA00022723"/>
    </source>
</evidence>
<organism evidence="7 8">
    <name type="scientific">Delftia acidovorans</name>
    <name type="common">Pseudomonas acidovorans</name>
    <name type="synonym">Comamonas acidovorans</name>
    <dbReference type="NCBI Taxonomy" id="80866"/>
    <lineage>
        <taxon>Bacteria</taxon>
        <taxon>Pseudomonadati</taxon>
        <taxon>Pseudomonadota</taxon>
        <taxon>Betaproteobacteria</taxon>
        <taxon>Burkholderiales</taxon>
        <taxon>Comamonadaceae</taxon>
        <taxon>Delftia</taxon>
    </lineage>
</organism>
<dbReference type="EMBL" id="CP065668">
    <property type="protein sequence ID" value="QPS11346.1"/>
    <property type="molecule type" value="Genomic_DNA"/>
</dbReference>
<dbReference type="Pfam" id="PF19112">
    <property type="entry name" value="VanA_C"/>
    <property type="match status" value="1"/>
</dbReference>
<dbReference type="Gene3D" id="2.102.10.10">
    <property type="entry name" value="Rieske [2Fe-2S] iron-sulphur domain"/>
    <property type="match status" value="1"/>
</dbReference>
<evidence type="ECO:0000313" key="8">
    <source>
        <dbReference type="Proteomes" id="UP000594778"/>
    </source>
</evidence>
<protein>
    <submittedName>
        <fullName evidence="7">Aromatic ring-hydroxylating dioxygenase subunit alpha</fullName>
    </submittedName>
</protein>
<dbReference type="GO" id="GO:0046872">
    <property type="term" value="F:metal ion binding"/>
    <property type="evidence" value="ECO:0007669"/>
    <property type="project" value="UniProtKB-KW"/>
</dbReference>
<keyword evidence="7" id="KW-0223">Dioxygenase</keyword>
<dbReference type="Pfam" id="PF00355">
    <property type="entry name" value="Rieske"/>
    <property type="match status" value="1"/>
</dbReference>